<evidence type="ECO:0000313" key="4">
    <source>
        <dbReference type="RefSeq" id="XP_012885422.1"/>
    </source>
</evidence>
<dbReference type="InterPro" id="IPR050478">
    <property type="entry name" value="Ethylene_sulfur-biosynth"/>
</dbReference>
<gene>
    <name evidence="4" type="primary">Accsl</name>
</gene>
<dbReference type="PANTHER" id="PTHR43795:SF1">
    <property type="entry name" value="INACTIVE 1-AMINOCYCLOPROPANE-1-CARBOXYLATE SYNTHASE-LIKE PROTEIN 2-RELATED"/>
    <property type="match status" value="1"/>
</dbReference>
<organism evidence="3 4">
    <name type="scientific">Dipodomys ordii</name>
    <name type="common">Ord's kangaroo rat</name>
    <dbReference type="NCBI Taxonomy" id="10020"/>
    <lineage>
        <taxon>Eukaryota</taxon>
        <taxon>Metazoa</taxon>
        <taxon>Chordata</taxon>
        <taxon>Craniata</taxon>
        <taxon>Vertebrata</taxon>
        <taxon>Euteleostomi</taxon>
        <taxon>Mammalia</taxon>
        <taxon>Eutheria</taxon>
        <taxon>Euarchontoglires</taxon>
        <taxon>Glires</taxon>
        <taxon>Rodentia</taxon>
        <taxon>Castorimorpha</taxon>
        <taxon>Heteromyidae</taxon>
        <taxon>Dipodomyinae</taxon>
        <taxon>Dipodomys</taxon>
    </lineage>
</organism>
<name>A0A1S3GBM2_DIPOR</name>
<dbReference type="GO" id="GO:0006520">
    <property type="term" value="P:amino acid metabolic process"/>
    <property type="evidence" value="ECO:0007669"/>
    <property type="project" value="TreeGrafter"/>
</dbReference>
<dbReference type="KEGG" id="dord:105996030"/>
<dbReference type="Gene3D" id="3.90.1150.10">
    <property type="entry name" value="Aspartate Aminotransferase, domain 1"/>
    <property type="match status" value="1"/>
</dbReference>
<dbReference type="GeneID" id="105996030"/>
<sequence>MALVPVPQPKSLVLSFGQKSQCLGHHPGYSVAASPDSHTIKVLTSNLSGHTTFKEVELGAYIPPTAPPGHNSTTGGGQQVDVESTLAYKGSSQPAKAKPDNSCSHDWFTISQMFSELFDLMSSTQIATDEHFMMLKTLELQGRSLKEKSCLEAIDKQRENISHWMSKTVNFLWDKTIPFLGFKNLPPVIFGGDVTHSQSDFKVTVINHFLSKRGSALLDSCLSMFQGYEAYPKDKYHEDKNPLGFLNLGTIENKLCLDLMTERLCQSDMNSIKEDQLQYPENRGQLFLREEVARFLTYYCKAPSRLDPENVVVLNSCFSVFSALTMVLSDPGEAFLVPVPFYGAFTFSSHLYAKVELIPVYLETKVTSEKAHVLQITEDKLEVMLLEARVKGKVIRGIVLTNPQNSLAGIDSQYSLMECLSFAKKYVLHVIIDESCMLSVFGEDLTFHSVLSLRSLPDPERTHVIWDASLDFGIAGFCLSALYTHNSLVASAMRSFGCLHGVSGITQYKLGRLLQDRGWIDEVYLPTNHSRLREAHKYVTSKLEALEIPFLPCSSGLSLWINLKDYLYYPATFEEEELLYHRFLESKLILSHGKSFSCKKPGWFHLVFAEKHNQLEEGVRRFLLVLEEQKQDRIERLLEDALWESD</sequence>
<evidence type="ECO:0000259" key="2">
    <source>
        <dbReference type="Pfam" id="PF00155"/>
    </source>
</evidence>
<dbReference type="FunCoup" id="A0A1S3GBM2">
    <property type="interactions" value="11"/>
</dbReference>
<accession>A0A1S3GBM2</accession>
<feature type="domain" description="Aminotransferase class I/classII large" evidence="2">
    <location>
        <begin position="271"/>
        <end position="621"/>
    </location>
</feature>
<dbReference type="AlphaFoldDB" id="A0A1S3GBM2"/>
<dbReference type="SUPFAM" id="SSF53383">
    <property type="entry name" value="PLP-dependent transferases"/>
    <property type="match status" value="1"/>
</dbReference>
<dbReference type="RefSeq" id="XP_012885422.1">
    <property type="nucleotide sequence ID" value="XM_013029968.1"/>
</dbReference>
<dbReference type="Pfam" id="PF00155">
    <property type="entry name" value="Aminotran_1_2"/>
    <property type="match status" value="1"/>
</dbReference>
<reference evidence="4" key="1">
    <citation type="submission" date="2025-08" db="UniProtKB">
        <authorList>
            <consortium name="RefSeq"/>
        </authorList>
    </citation>
    <scope>IDENTIFICATION</scope>
    <source>
        <tissue evidence="4">Kidney</tissue>
    </source>
</reference>
<dbReference type="CTD" id="390110"/>
<dbReference type="OrthoDB" id="691673at2759"/>
<dbReference type="InterPro" id="IPR015422">
    <property type="entry name" value="PyrdxlP-dep_Trfase_small"/>
</dbReference>
<keyword evidence="3" id="KW-1185">Reference proteome</keyword>
<dbReference type="Proteomes" id="UP000081671">
    <property type="component" value="Unplaced"/>
</dbReference>
<dbReference type="CDD" id="cd00609">
    <property type="entry name" value="AAT_like"/>
    <property type="match status" value="1"/>
</dbReference>
<evidence type="ECO:0000256" key="1">
    <source>
        <dbReference type="ARBA" id="ARBA00022898"/>
    </source>
</evidence>
<proteinExistence type="predicted"/>
<dbReference type="InParanoid" id="A0A1S3GBM2"/>
<dbReference type="Gene3D" id="3.40.640.10">
    <property type="entry name" value="Type I PLP-dependent aspartate aminotransferase-like (Major domain)"/>
    <property type="match status" value="1"/>
</dbReference>
<keyword evidence="1" id="KW-0663">Pyridoxal phosphate</keyword>
<protein>
    <submittedName>
        <fullName evidence="4">Probable inactive 1-aminocyclopropane-1-carboxylate synthase-like protein 2</fullName>
    </submittedName>
</protein>
<dbReference type="InterPro" id="IPR004839">
    <property type="entry name" value="Aminotransferase_I/II_large"/>
</dbReference>
<dbReference type="InterPro" id="IPR015424">
    <property type="entry name" value="PyrdxlP-dep_Trfase"/>
</dbReference>
<evidence type="ECO:0000313" key="3">
    <source>
        <dbReference type="Proteomes" id="UP000081671"/>
    </source>
</evidence>
<dbReference type="GO" id="GO:0030170">
    <property type="term" value="F:pyridoxal phosphate binding"/>
    <property type="evidence" value="ECO:0007669"/>
    <property type="project" value="InterPro"/>
</dbReference>
<dbReference type="GO" id="GO:0008483">
    <property type="term" value="F:transaminase activity"/>
    <property type="evidence" value="ECO:0007669"/>
    <property type="project" value="TreeGrafter"/>
</dbReference>
<dbReference type="PRINTS" id="PR00753">
    <property type="entry name" value="ACCSYNTHASE"/>
</dbReference>
<dbReference type="PANTHER" id="PTHR43795">
    <property type="entry name" value="BIFUNCTIONAL ASPARTATE AMINOTRANSFERASE AND GLUTAMATE/ASPARTATE-PREPHENATE AMINOTRANSFERASE-RELATED"/>
    <property type="match status" value="1"/>
</dbReference>
<dbReference type="InterPro" id="IPR015421">
    <property type="entry name" value="PyrdxlP-dep_Trfase_major"/>
</dbReference>